<dbReference type="RefSeq" id="WP_378056978.1">
    <property type="nucleotide sequence ID" value="NZ_JBHSIS010000007.1"/>
</dbReference>
<sequence>MAQTPVIEDQGTPIFDALAAEVGFEWGGWFDQKPEADAGHDG</sequence>
<proteinExistence type="predicted"/>
<evidence type="ECO:0000313" key="2">
    <source>
        <dbReference type="Proteomes" id="UP001595859"/>
    </source>
</evidence>
<gene>
    <name evidence="1" type="ORF">ACFPCV_16075</name>
</gene>
<evidence type="ECO:0000313" key="1">
    <source>
        <dbReference type="EMBL" id="MFC4855023.1"/>
    </source>
</evidence>
<organism evidence="1 2">
    <name type="scientific">Actinophytocola glycyrrhizae</name>
    <dbReference type="NCBI Taxonomy" id="2044873"/>
    <lineage>
        <taxon>Bacteria</taxon>
        <taxon>Bacillati</taxon>
        <taxon>Actinomycetota</taxon>
        <taxon>Actinomycetes</taxon>
        <taxon>Pseudonocardiales</taxon>
        <taxon>Pseudonocardiaceae</taxon>
    </lineage>
</organism>
<comment type="caution">
    <text evidence="1">The sequence shown here is derived from an EMBL/GenBank/DDBJ whole genome shotgun (WGS) entry which is preliminary data.</text>
</comment>
<name>A0ABV9S057_9PSEU</name>
<protein>
    <submittedName>
        <fullName evidence="1">Uncharacterized protein</fullName>
    </submittedName>
</protein>
<accession>A0ABV9S057</accession>
<keyword evidence="2" id="KW-1185">Reference proteome</keyword>
<dbReference type="Proteomes" id="UP001595859">
    <property type="component" value="Unassembled WGS sequence"/>
</dbReference>
<dbReference type="EMBL" id="JBHSIS010000007">
    <property type="protein sequence ID" value="MFC4855023.1"/>
    <property type="molecule type" value="Genomic_DNA"/>
</dbReference>
<reference evidence="2" key="1">
    <citation type="journal article" date="2019" name="Int. J. Syst. Evol. Microbiol.">
        <title>The Global Catalogue of Microorganisms (GCM) 10K type strain sequencing project: providing services to taxonomists for standard genome sequencing and annotation.</title>
        <authorList>
            <consortium name="The Broad Institute Genomics Platform"/>
            <consortium name="The Broad Institute Genome Sequencing Center for Infectious Disease"/>
            <person name="Wu L."/>
            <person name="Ma J."/>
        </authorList>
    </citation>
    <scope>NUCLEOTIDE SEQUENCE [LARGE SCALE GENOMIC DNA]</scope>
    <source>
        <strain evidence="2">ZS-22-S1</strain>
    </source>
</reference>